<dbReference type="SUPFAM" id="SSF56349">
    <property type="entry name" value="DNA breaking-rejoining enzymes"/>
    <property type="match status" value="1"/>
</dbReference>
<dbReference type="STRING" id="405564.SAMN04487905_1263"/>
<dbReference type="OrthoDB" id="864726at2"/>
<dbReference type="PANTHER" id="PTHR30349:SF41">
    <property type="entry name" value="INTEGRASE_RECOMBINASE PROTEIN MJ0367-RELATED"/>
    <property type="match status" value="1"/>
</dbReference>
<dbReference type="GO" id="GO:0006310">
    <property type="term" value="P:DNA recombination"/>
    <property type="evidence" value="ECO:0007669"/>
    <property type="project" value="UniProtKB-KW"/>
</dbReference>
<evidence type="ECO:0000313" key="5">
    <source>
        <dbReference type="EMBL" id="SDP97358.1"/>
    </source>
</evidence>
<dbReference type="GO" id="GO:0015074">
    <property type="term" value="P:DNA integration"/>
    <property type="evidence" value="ECO:0007669"/>
    <property type="project" value="InterPro"/>
</dbReference>
<keyword evidence="3" id="KW-0233">DNA recombination</keyword>
<dbReference type="InterPro" id="IPR013762">
    <property type="entry name" value="Integrase-like_cat_sf"/>
</dbReference>
<keyword evidence="6" id="KW-1185">Reference proteome</keyword>
<dbReference type="InterPro" id="IPR011010">
    <property type="entry name" value="DNA_brk_join_enz"/>
</dbReference>
<dbReference type="PROSITE" id="PS51898">
    <property type="entry name" value="TYR_RECOMBINASE"/>
    <property type="match status" value="1"/>
</dbReference>
<dbReference type="Proteomes" id="UP000199497">
    <property type="component" value="Unassembled WGS sequence"/>
</dbReference>
<dbReference type="Pfam" id="PF00589">
    <property type="entry name" value="Phage_integrase"/>
    <property type="match status" value="1"/>
</dbReference>
<evidence type="ECO:0000256" key="3">
    <source>
        <dbReference type="ARBA" id="ARBA00023172"/>
    </source>
</evidence>
<evidence type="ECO:0000256" key="1">
    <source>
        <dbReference type="ARBA" id="ARBA00008857"/>
    </source>
</evidence>
<dbReference type="Gene3D" id="1.10.443.10">
    <property type="entry name" value="Intergrase catalytic core"/>
    <property type="match status" value="1"/>
</dbReference>
<name>A0A1H0X316_9ACTN</name>
<dbReference type="GO" id="GO:0003677">
    <property type="term" value="F:DNA binding"/>
    <property type="evidence" value="ECO:0007669"/>
    <property type="project" value="UniProtKB-KW"/>
</dbReference>
<dbReference type="Gene3D" id="1.10.150.130">
    <property type="match status" value="1"/>
</dbReference>
<organism evidence="5 6">
    <name type="scientific">Actinopolyspora xinjiangensis</name>
    <dbReference type="NCBI Taxonomy" id="405564"/>
    <lineage>
        <taxon>Bacteria</taxon>
        <taxon>Bacillati</taxon>
        <taxon>Actinomycetota</taxon>
        <taxon>Actinomycetes</taxon>
        <taxon>Actinopolysporales</taxon>
        <taxon>Actinopolysporaceae</taxon>
        <taxon>Actinopolyspora</taxon>
    </lineage>
</organism>
<dbReference type="InterPro" id="IPR002104">
    <property type="entry name" value="Integrase_catalytic"/>
</dbReference>
<feature type="domain" description="Tyr recombinase" evidence="4">
    <location>
        <begin position="153"/>
        <end position="336"/>
    </location>
</feature>
<dbReference type="AlphaFoldDB" id="A0A1H0X316"/>
<dbReference type="RefSeq" id="WP_092604718.1">
    <property type="nucleotide sequence ID" value="NZ_FNJR01000026.1"/>
</dbReference>
<dbReference type="EMBL" id="FNJR01000026">
    <property type="protein sequence ID" value="SDP97358.1"/>
    <property type="molecule type" value="Genomic_DNA"/>
</dbReference>
<gene>
    <name evidence="5" type="ORF">SAMN04487905_1263</name>
</gene>
<evidence type="ECO:0000259" key="4">
    <source>
        <dbReference type="PROSITE" id="PS51898"/>
    </source>
</evidence>
<protein>
    <submittedName>
        <fullName evidence="5">Site-specific recombinase XerD</fullName>
    </submittedName>
</protein>
<dbReference type="CDD" id="cd00397">
    <property type="entry name" value="DNA_BRE_C"/>
    <property type="match status" value="1"/>
</dbReference>
<evidence type="ECO:0000256" key="2">
    <source>
        <dbReference type="ARBA" id="ARBA00023125"/>
    </source>
</evidence>
<proteinExistence type="inferred from homology"/>
<dbReference type="InterPro" id="IPR050090">
    <property type="entry name" value="Tyrosine_recombinase_XerCD"/>
</dbReference>
<keyword evidence="2" id="KW-0238">DNA-binding</keyword>
<dbReference type="InterPro" id="IPR010998">
    <property type="entry name" value="Integrase_recombinase_N"/>
</dbReference>
<sequence>MSSYDALSPDTGHHPAEVEAARLVLTRMGVSPEELVNAPGQRETVPVFAEYVPRVAEAVSVGTSRAYRSYWNRVVREWGERRLDEPTPSEIRQLAEHIRGQVVHRRNTRGGRCAVEHLISALRCIYSHAVADGLLDEADNPALRVRKPRRLPSTRRGLSDESMSAINRVAGQTGNDPMLDTLLLRLHTETACRRGGALALTLADLDETQCVVLLREKNDTVRWQPVSPTLARHLRDHAEQRGAETSEDALLRYRSGKPLTRRRYDHLWHRLGQHLPWVATQQVSTHWLRHTTLTWAERHFGYATARAWAGHTDSSHASATTTYIRADLADIATALVALTGEQHPLAESRK</sequence>
<comment type="similarity">
    <text evidence="1">Belongs to the 'phage' integrase family.</text>
</comment>
<reference evidence="6" key="1">
    <citation type="submission" date="2016-10" db="EMBL/GenBank/DDBJ databases">
        <authorList>
            <person name="Varghese N."/>
            <person name="Submissions S."/>
        </authorList>
    </citation>
    <scope>NUCLEOTIDE SEQUENCE [LARGE SCALE GENOMIC DNA]</scope>
    <source>
        <strain evidence="6">DSM 46732</strain>
    </source>
</reference>
<evidence type="ECO:0000313" key="6">
    <source>
        <dbReference type="Proteomes" id="UP000199497"/>
    </source>
</evidence>
<accession>A0A1H0X316</accession>
<dbReference type="PANTHER" id="PTHR30349">
    <property type="entry name" value="PHAGE INTEGRASE-RELATED"/>
    <property type="match status" value="1"/>
</dbReference>